<name>A0ABS9SKX5_9BACT</name>
<evidence type="ECO:0000256" key="5">
    <source>
        <dbReference type="ARBA" id="ARBA00023237"/>
    </source>
</evidence>
<evidence type="ECO:0000259" key="6">
    <source>
        <dbReference type="Pfam" id="PF07980"/>
    </source>
</evidence>
<reference evidence="7 8" key="1">
    <citation type="submission" date="2022-02" db="EMBL/GenBank/DDBJ databases">
        <authorList>
            <person name="Min J."/>
        </authorList>
    </citation>
    <scope>NUCLEOTIDE SEQUENCE [LARGE SCALE GENOMIC DNA]</scope>
    <source>
        <strain evidence="7 8">GR10-1</strain>
    </source>
</reference>
<evidence type="ECO:0000256" key="4">
    <source>
        <dbReference type="ARBA" id="ARBA00023136"/>
    </source>
</evidence>
<dbReference type="EMBL" id="JAKWBL010000002">
    <property type="protein sequence ID" value="MCH5599013.1"/>
    <property type="molecule type" value="Genomic_DNA"/>
</dbReference>
<dbReference type="Gene3D" id="1.25.40.390">
    <property type="match status" value="1"/>
</dbReference>
<dbReference type="InterPro" id="IPR041662">
    <property type="entry name" value="SusD-like_2"/>
</dbReference>
<dbReference type="PROSITE" id="PS51257">
    <property type="entry name" value="PROKAR_LIPOPROTEIN"/>
    <property type="match status" value="1"/>
</dbReference>
<dbReference type="Proteomes" id="UP001202248">
    <property type="component" value="Unassembled WGS sequence"/>
</dbReference>
<dbReference type="Pfam" id="PF12771">
    <property type="entry name" value="SusD-like_2"/>
    <property type="match status" value="1"/>
</dbReference>
<sequence>MCKNKFLLLSLIITGSIVTSCKKELDRFPIATIAPQTFFKTEKDLELFTNGFYGYIPSAQTIMEGDGQSDNQETVPRNRVVEGAHLIPSTDSRWSTNSSLSWGYLRNINYFLENYSKADAPDAAKNHHAGIARFFRAWFYYDMVARFGDVPWYSKTMSSEDTEQFNRPRDPRTLVMDSVLADLNFAVANLRTTTPLWTIHKYVALAFKARICLFEGTWRKYRQLADADKFLTQAKEAAKELIDANKYTLYTTGNPDVDYYNLFQMDAISTSEVILAREYRTDLNIMHSVTADINGGYGWAYTKSLINSYLMKDGSRFTDKPGYATMTYMQEFANRDPRLLQTSVNPFYKRFNPSNITGPKVSPNPRIGGANPTGYAQIKFYQDDPNKVIYGQSDNDAPIIRYAEALLIYAEARAELGELTQADLDLTVNKLRARAGMPALTMAVSLDPVLAAQYPNVSGPMKNIVLEIRRERRVELVSENLRYLDLMRWKVGALLAEVFKGAYFPGLGEYDLNLDGSPEYAIVTAQPTNPTLALLMLLLIQTYFCLMGIPAI</sequence>
<comment type="caution">
    <text evidence="7">The sequence shown here is derived from an EMBL/GenBank/DDBJ whole genome shotgun (WGS) entry which is preliminary data.</text>
</comment>
<comment type="subcellular location">
    <subcellularLocation>
        <location evidence="1">Cell outer membrane</location>
    </subcellularLocation>
</comment>
<dbReference type="RefSeq" id="WP_240830673.1">
    <property type="nucleotide sequence ID" value="NZ_JAKWBL010000002.1"/>
</dbReference>
<keyword evidence="5" id="KW-0998">Cell outer membrane</keyword>
<comment type="similarity">
    <text evidence="2">Belongs to the SusD family.</text>
</comment>
<evidence type="ECO:0000256" key="1">
    <source>
        <dbReference type="ARBA" id="ARBA00004442"/>
    </source>
</evidence>
<keyword evidence="4" id="KW-0472">Membrane</keyword>
<protein>
    <submittedName>
        <fullName evidence="7">RagB/SusD family nutrient uptake outer membrane protein</fullName>
    </submittedName>
</protein>
<dbReference type="Pfam" id="PF07980">
    <property type="entry name" value="SusD_RagB"/>
    <property type="match status" value="1"/>
</dbReference>
<dbReference type="SUPFAM" id="SSF48452">
    <property type="entry name" value="TPR-like"/>
    <property type="match status" value="1"/>
</dbReference>
<dbReference type="InterPro" id="IPR011990">
    <property type="entry name" value="TPR-like_helical_dom_sf"/>
</dbReference>
<accession>A0ABS9SKX5</accession>
<dbReference type="InterPro" id="IPR012944">
    <property type="entry name" value="SusD_RagB_dom"/>
</dbReference>
<evidence type="ECO:0000256" key="3">
    <source>
        <dbReference type="ARBA" id="ARBA00022729"/>
    </source>
</evidence>
<organism evidence="7 8">
    <name type="scientific">Niabella ginsengisoli</name>
    <dbReference type="NCBI Taxonomy" id="522298"/>
    <lineage>
        <taxon>Bacteria</taxon>
        <taxon>Pseudomonadati</taxon>
        <taxon>Bacteroidota</taxon>
        <taxon>Chitinophagia</taxon>
        <taxon>Chitinophagales</taxon>
        <taxon>Chitinophagaceae</taxon>
        <taxon>Niabella</taxon>
    </lineage>
</organism>
<gene>
    <name evidence="7" type="ORF">MKP09_14405</name>
</gene>
<keyword evidence="8" id="KW-1185">Reference proteome</keyword>
<proteinExistence type="inferred from homology"/>
<evidence type="ECO:0000313" key="8">
    <source>
        <dbReference type="Proteomes" id="UP001202248"/>
    </source>
</evidence>
<evidence type="ECO:0000313" key="7">
    <source>
        <dbReference type="EMBL" id="MCH5599013.1"/>
    </source>
</evidence>
<feature type="domain" description="RagB/SusD" evidence="6">
    <location>
        <begin position="278"/>
        <end position="491"/>
    </location>
</feature>
<keyword evidence="3" id="KW-0732">Signal</keyword>
<evidence type="ECO:0000256" key="2">
    <source>
        <dbReference type="ARBA" id="ARBA00006275"/>
    </source>
</evidence>